<protein>
    <submittedName>
        <fullName evidence="2">1185_t:CDS:1</fullName>
    </submittedName>
</protein>
<comment type="caution">
    <text evidence="2">The sequence shown here is derived from an EMBL/GenBank/DDBJ whole genome shotgun (WGS) entry which is preliminary data.</text>
</comment>
<feature type="region of interest" description="Disordered" evidence="1">
    <location>
        <begin position="1"/>
        <end position="22"/>
    </location>
</feature>
<dbReference type="OrthoDB" id="2322499at2759"/>
<evidence type="ECO:0000256" key="1">
    <source>
        <dbReference type="SAM" id="MobiDB-lite"/>
    </source>
</evidence>
<evidence type="ECO:0000313" key="3">
    <source>
        <dbReference type="Proteomes" id="UP000789831"/>
    </source>
</evidence>
<name>A0A9N9FMZ6_9GLOM</name>
<proteinExistence type="predicted"/>
<dbReference type="AlphaFoldDB" id="A0A9N9FMZ6"/>
<sequence length="324" mass="38184">MGNKQSTKRKYNDNTSSSSSLSSISSLIPTITIAIPPLDFPLQIEAAPTPRPKNSSLFCNITPELFIKFCKYLHVDDLFALSQVCYRFQLLLCSKDSEMTQGIWRRARLVWLPEIALAPPSDLCEKTYIELCLYERGCQSYWTGEKLPVQEISPVLRNHPMFNDRLYWFPQFEQKVSEWKRIGTVKGRRQWEIRQRIKFIEIERDLILRERKSAEQAGLVEHPALMCYDQRDAQLRFCDEYFRQWLVYDQQQKLPKGEKDEKREVQQKHQFELIKKQQKIIIQKQQIIKQMTMNNSKIVTNINTVNHINNLNSLNNIPTQTIVA</sequence>
<dbReference type="CDD" id="cd09917">
    <property type="entry name" value="F-box_SF"/>
    <property type="match status" value="1"/>
</dbReference>
<gene>
    <name evidence="2" type="ORF">AGERDE_LOCUS6561</name>
</gene>
<dbReference type="EMBL" id="CAJVPL010001042">
    <property type="protein sequence ID" value="CAG8548861.1"/>
    <property type="molecule type" value="Genomic_DNA"/>
</dbReference>
<dbReference type="Proteomes" id="UP000789831">
    <property type="component" value="Unassembled WGS sequence"/>
</dbReference>
<evidence type="ECO:0000313" key="2">
    <source>
        <dbReference type="EMBL" id="CAG8548861.1"/>
    </source>
</evidence>
<keyword evidence="3" id="KW-1185">Reference proteome</keyword>
<organism evidence="2 3">
    <name type="scientific">Ambispora gerdemannii</name>
    <dbReference type="NCBI Taxonomy" id="144530"/>
    <lineage>
        <taxon>Eukaryota</taxon>
        <taxon>Fungi</taxon>
        <taxon>Fungi incertae sedis</taxon>
        <taxon>Mucoromycota</taxon>
        <taxon>Glomeromycotina</taxon>
        <taxon>Glomeromycetes</taxon>
        <taxon>Archaeosporales</taxon>
        <taxon>Ambisporaceae</taxon>
        <taxon>Ambispora</taxon>
    </lineage>
</organism>
<accession>A0A9N9FMZ6</accession>
<reference evidence="2" key="1">
    <citation type="submission" date="2021-06" db="EMBL/GenBank/DDBJ databases">
        <authorList>
            <person name="Kallberg Y."/>
            <person name="Tangrot J."/>
            <person name="Rosling A."/>
        </authorList>
    </citation>
    <scope>NUCLEOTIDE SEQUENCE</scope>
    <source>
        <strain evidence="2">MT106</strain>
    </source>
</reference>